<protein>
    <submittedName>
        <fullName evidence="4">Putative lipoprotein</fullName>
    </submittedName>
</protein>
<evidence type="ECO:0000256" key="2">
    <source>
        <dbReference type="SAM" id="MobiDB-lite"/>
    </source>
</evidence>
<dbReference type="PROSITE" id="PS50005">
    <property type="entry name" value="TPR"/>
    <property type="match status" value="2"/>
</dbReference>
<evidence type="ECO:0000256" key="3">
    <source>
        <dbReference type="SAM" id="SignalP"/>
    </source>
</evidence>
<dbReference type="EMBL" id="CP001843">
    <property type="protein sequence ID" value="AEF86473.1"/>
    <property type="molecule type" value="Genomic_DNA"/>
</dbReference>
<dbReference type="InterPro" id="IPR019734">
    <property type="entry name" value="TPR_rpt"/>
</dbReference>
<organism evidence="4 5">
    <name type="scientific">Treponema primitia (strain ATCC BAA-887 / DSM 12427 / ZAS-2)</name>
    <dbReference type="NCBI Taxonomy" id="545694"/>
    <lineage>
        <taxon>Bacteria</taxon>
        <taxon>Pseudomonadati</taxon>
        <taxon>Spirochaetota</taxon>
        <taxon>Spirochaetia</taxon>
        <taxon>Spirochaetales</taxon>
        <taxon>Treponemataceae</taxon>
        <taxon>Treponema</taxon>
    </lineage>
</organism>
<evidence type="ECO:0000256" key="1">
    <source>
        <dbReference type="PROSITE-ProRule" id="PRU00339"/>
    </source>
</evidence>
<dbReference type="STRING" id="545694.TREPR_0377"/>
<dbReference type="PANTHER" id="PTHR12558:SF13">
    <property type="entry name" value="CELL DIVISION CYCLE PROTEIN 27 HOMOLOG"/>
    <property type="match status" value="1"/>
</dbReference>
<dbReference type="PROSITE" id="PS51257">
    <property type="entry name" value="PROKAR_LIPOPROTEIN"/>
    <property type="match status" value="1"/>
</dbReference>
<keyword evidence="5" id="KW-1185">Reference proteome</keyword>
<feature type="repeat" description="TPR" evidence="1">
    <location>
        <begin position="267"/>
        <end position="300"/>
    </location>
</feature>
<dbReference type="PANTHER" id="PTHR12558">
    <property type="entry name" value="CELL DIVISION CYCLE 16,23,27"/>
    <property type="match status" value="1"/>
</dbReference>
<feature type="chain" id="PRO_5003329852" evidence="3">
    <location>
        <begin position="21"/>
        <end position="486"/>
    </location>
</feature>
<sequence>MRFFFLLLITIPFIFSCASRSEPGAIPVAPAPEAPVPSGEPVPEAPPAPPAPLAPLAAPEGSLQAILSAVAEFLSQGDYDGALACFDRLEPEDAASTGIRLLRASVLSSAGRMGDARAIADEILLKEPTNTEALFVLATLESAQGKAREQRALLEKILTIDPKHVQALCALGTIAFQGNSLTNAASYFDRALAAEPNNGDALVGRAGVYRSQRKPKESESLLNKAITLYPRWSVPFSERARLYRGAGFYDDALKDLDRAKRLNGQDYWIAVDRGMTLVDLDRKQEALPEFNRAIAMDPEVFIAYVYSAGIKDELGDYEGAERDYGVLVKLKPEYYFAYEGLGVQKMRRGLWAEARDAFMEAYKQTPETSYALLASLCWMRAGRVTDPKQFLEQALRKVERESLEWYMLRLYHDLSGDSDVAARIDREKDPVAKARMLYYLAGFYDVRGNTSLANRYYAQVYELEQRSIIEWRLNEWIVDERNLKVN</sequence>
<evidence type="ECO:0000313" key="4">
    <source>
        <dbReference type="EMBL" id="AEF86473.1"/>
    </source>
</evidence>
<name>F5YN09_TREPZ</name>
<keyword evidence="1" id="KW-0802">TPR repeat</keyword>
<keyword evidence="4" id="KW-0449">Lipoprotein</keyword>
<dbReference type="Pfam" id="PF13432">
    <property type="entry name" value="TPR_16"/>
    <property type="match status" value="3"/>
</dbReference>
<dbReference type="InterPro" id="IPR011990">
    <property type="entry name" value="TPR-like_helical_dom_sf"/>
</dbReference>
<dbReference type="Proteomes" id="UP000009223">
    <property type="component" value="Chromosome"/>
</dbReference>
<keyword evidence="3" id="KW-0732">Signal</keyword>
<dbReference type="SUPFAM" id="SSF48452">
    <property type="entry name" value="TPR-like"/>
    <property type="match status" value="2"/>
</dbReference>
<reference evidence="5" key="1">
    <citation type="submission" date="2009-12" db="EMBL/GenBank/DDBJ databases">
        <title>Complete sequence of Treponema primitia strain ZAS-2.</title>
        <authorList>
            <person name="Tetu S.G."/>
            <person name="Matson E."/>
            <person name="Ren Q."/>
            <person name="Seshadri R."/>
            <person name="Elbourne L."/>
            <person name="Hassan K.A."/>
            <person name="Durkin A."/>
            <person name="Radune D."/>
            <person name="Mohamoud Y."/>
            <person name="Shay R."/>
            <person name="Jin S."/>
            <person name="Zhang X."/>
            <person name="Lucey K."/>
            <person name="Ballor N.R."/>
            <person name="Ottesen E."/>
            <person name="Rosenthal R."/>
            <person name="Allen A."/>
            <person name="Leadbetter J.R."/>
            <person name="Paulsen I.T."/>
        </authorList>
    </citation>
    <scope>NUCLEOTIDE SEQUENCE [LARGE SCALE GENOMIC DNA]</scope>
    <source>
        <strain evidence="5">ATCC BAA-887 / DSM 12427 / ZAS-2</strain>
    </source>
</reference>
<dbReference type="HOGENOM" id="CLU_039050_0_0_12"/>
<proteinExistence type="predicted"/>
<dbReference type="SMART" id="SM00028">
    <property type="entry name" value="TPR"/>
    <property type="match status" value="9"/>
</dbReference>
<dbReference type="eggNOG" id="COG0457">
    <property type="taxonomic scope" value="Bacteria"/>
</dbReference>
<feature type="compositionally biased region" description="Pro residues" evidence="2">
    <location>
        <begin position="30"/>
        <end position="53"/>
    </location>
</feature>
<accession>F5YN09</accession>
<dbReference type="KEGG" id="tpi:TREPR_0377"/>
<gene>
    <name evidence="4" type="ordered locus">TREPR_0377</name>
</gene>
<dbReference type="Gene3D" id="1.25.40.10">
    <property type="entry name" value="Tetratricopeptide repeat domain"/>
    <property type="match status" value="3"/>
</dbReference>
<reference evidence="4 5" key="2">
    <citation type="journal article" date="2011" name="ISME J.">
        <title>RNA-seq reveals cooperative metabolic interactions between two termite-gut spirochete species in co-culture.</title>
        <authorList>
            <person name="Rosenthal A.Z."/>
            <person name="Matson E.G."/>
            <person name="Eldar A."/>
            <person name="Leadbetter J.R."/>
        </authorList>
    </citation>
    <scope>NUCLEOTIDE SEQUENCE [LARGE SCALE GENOMIC DNA]</scope>
    <source>
        <strain evidence="5">ATCC BAA-887 / DSM 12427 / ZAS-2</strain>
    </source>
</reference>
<feature type="repeat" description="TPR" evidence="1">
    <location>
        <begin position="165"/>
        <end position="198"/>
    </location>
</feature>
<evidence type="ECO:0000313" key="5">
    <source>
        <dbReference type="Proteomes" id="UP000009223"/>
    </source>
</evidence>
<feature type="region of interest" description="Disordered" evidence="2">
    <location>
        <begin position="30"/>
        <end position="54"/>
    </location>
</feature>
<dbReference type="AlphaFoldDB" id="F5YN09"/>
<feature type="signal peptide" evidence="3">
    <location>
        <begin position="1"/>
        <end position="20"/>
    </location>
</feature>